<dbReference type="CDD" id="cd06588">
    <property type="entry name" value="PhnB_like"/>
    <property type="match status" value="1"/>
</dbReference>
<name>A0ABV8MKH8_9NEIS</name>
<comment type="caution">
    <text evidence="2">The sequence shown here is derived from an EMBL/GenBank/DDBJ whole genome shotgun (WGS) entry which is preliminary data.</text>
</comment>
<dbReference type="Pfam" id="PF06983">
    <property type="entry name" value="3-dmu-9_3-mt"/>
    <property type="match status" value="1"/>
</dbReference>
<dbReference type="PANTHER" id="PTHR33990">
    <property type="entry name" value="PROTEIN YJDN-RELATED"/>
    <property type="match status" value="1"/>
</dbReference>
<protein>
    <submittedName>
        <fullName evidence="2">VOC family protein</fullName>
    </submittedName>
</protein>
<reference evidence="3" key="1">
    <citation type="journal article" date="2019" name="Int. J. Syst. Evol. Microbiol.">
        <title>The Global Catalogue of Microorganisms (GCM) 10K type strain sequencing project: providing services to taxonomists for standard genome sequencing and annotation.</title>
        <authorList>
            <consortium name="The Broad Institute Genomics Platform"/>
            <consortium name="The Broad Institute Genome Sequencing Center for Infectious Disease"/>
            <person name="Wu L."/>
            <person name="Ma J."/>
        </authorList>
    </citation>
    <scope>NUCLEOTIDE SEQUENCE [LARGE SCALE GENOMIC DNA]</scope>
    <source>
        <strain evidence="3">LMG 29894</strain>
    </source>
</reference>
<dbReference type="Gene3D" id="3.10.180.10">
    <property type="entry name" value="2,3-Dihydroxybiphenyl 1,2-Dioxygenase, domain 1"/>
    <property type="match status" value="1"/>
</dbReference>
<proteinExistence type="predicted"/>
<feature type="domain" description="PhnB-like" evidence="1">
    <location>
        <begin position="3"/>
        <end position="131"/>
    </location>
</feature>
<dbReference type="InterPro" id="IPR029068">
    <property type="entry name" value="Glyas_Bleomycin-R_OHBP_Dase"/>
</dbReference>
<dbReference type="Proteomes" id="UP001595791">
    <property type="component" value="Unassembled WGS sequence"/>
</dbReference>
<evidence type="ECO:0000259" key="1">
    <source>
        <dbReference type="Pfam" id="PF06983"/>
    </source>
</evidence>
<dbReference type="RefSeq" id="WP_378159863.1">
    <property type="nucleotide sequence ID" value="NZ_JBHSBU010000001.1"/>
</dbReference>
<dbReference type="EMBL" id="JBHSBU010000001">
    <property type="protein sequence ID" value="MFC4157821.1"/>
    <property type="molecule type" value="Genomic_DNA"/>
</dbReference>
<dbReference type="SUPFAM" id="SSF54593">
    <property type="entry name" value="Glyoxalase/Bleomycin resistance protein/Dihydroxybiphenyl dioxygenase"/>
    <property type="match status" value="1"/>
</dbReference>
<keyword evidence="3" id="KW-1185">Reference proteome</keyword>
<sequence length="140" mass="15809">MQVQPYLDFNGRCEEALNFYREVLSAKILLLKHYKDSPVPDMMPPQYNDKVMHAEFQIGESILMATDGHCVDNAQPPSGFSLSMEFSDAEQVRRLFDKLSNGGRIDMPLAPTFWSPLFGSLTDRFGISWYIGVETPAVQG</sequence>
<accession>A0ABV8MKH8</accession>
<gene>
    <name evidence="2" type="ORF">ACFOW7_00490</name>
</gene>
<dbReference type="PANTHER" id="PTHR33990:SF1">
    <property type="entry name" value="PROTEIN YJDN"/>
    <property type="match status" value="1"/>
</dbReference>
<dbReference type="InterPro" id="IPR028973">
    <property type="entry name" value="PhnB-like"/>
</dbReference>
<evidence type="ECO:0000313" key="3">
    <source>
        <dbReference type="Proteomes" id="UP001595791"/>
    </source>
</evidence>
<organism evidence="2 3">
    <name type="scientific">Chitinimonas lacunae</name>
    <dbReference type="NCBI Taxonomy" id="1963018"/>
    <lineage>
        <taxon>Bacteria</taxon>
        <taxon>Pseudomonadati</taxon>
        <taxon>Pseudomonadota</taxon>
        <taxon>Betaproteobacteria</taxon>
        <taxon>Neisseriales</taxon>
        <taxon>Chitinibacteraceae</taxon>
        <taxon>Chitinimonas</taxon>
    </lineage>
</organism>
<evidence type="ECO:0000313" key="2">
    <source>
        <dbReference type="EMBL" id="MFC4157821.1"/>
    </source>
</evidence>